<dbReference type="Proteomes" id="UP001500305">
    <property type="component" value="Unassembled WGS sequence"/>
</dbReference>
<reference evidence="1 2" key="1">
    <citation type="journal article" date="2019" name="Int. J. Syst. Evol. Microbiol.">
        <title>The Global Catalogue of Microorganisms (GCM) 10K type strain sequencing project: providing services to taxonomists for standard genome sequencing and annotation.</title>
        <authorList>
            <consortium name="The Broad Institute Genomics Platform"/>
            <consortium name="The Broad Institute Genome Sequencing Center for Infectious Disease"/>
            <person name="Wu L."/>
            <person name="Ma J."/>
        </authorList>
    </citation>
    <scope>NUCLEOTIDE SEQUENCE [LARGE SCALE GENOMIC DNA]</scope>
    <source>
        <strain evidence="1 2">JCM 7356</strain>
    </source>
</reference>
<proteinExistence type="predicted"/>
<organism evidence="1 2">
    <name type="scientific">Kitasatospora cystarginea</name>
    <dbReference type="NCBI Taxonomy" id="58350"/>
    <lineage>
        <taxon>Bacteria</taxon>
        <taxon>Bacillati</taxon>
        <taxon>Actinomycetota</taxon>
        <taxon>Actinomycetes</taxon>
        <taxon>Kitasatosporales</taxon>
        <taxon>Streptomycetaceae</taxon>
        <taxon>Kitasatospora</taxon>
    </lineage>
</organism>
<keyword evidence="2" id="KW-1185">Reference proteome</keyword>
<dbReference type="InterPro" id="IPR027417">
    <property type="entry name" value="P-loop_NTPase"/>
</dbReference>
<dbReference type="InterPro" id="IPR015943">
    <property type="entry name" value="WD40/YVTN_repeat-like_dom_sf"/>
</dbReference>
<dbReference type="InterPro" id="IPR011047">
    <property type="entry name" value="Quinoprotein_ADH-like_sf"/>
</dbReference>
<dbReference type="EMBL" id="BAAATR010000029">
    <property type="protein sequence ID" value="GAA2263469.1"/>
    <property type="molecule type" value="Genomic_DNA"/>
</dbReference>
<protein>
    <submittedName>
        <fullName evidence="1">Uncharacterized protein</fullName>
    </submittedName>
</protein>
<accession>A0ABN3EMR8</accession>
<evidence type="ECO:0000313" key="1">
    <source>
        <dbReference type="EMBL" id="GAA2263469.1"/>
    </source>
</evidence>
<dbReference type="SUPFAM" id="SSF52540">
    <property type="entry name" value="P-loop containing nucleoside triphosphate hydrolases"/>
    <property type="match status" value="1"/>
</dbReference>
<sequence>MGMTGQGHAIPPLRAGRRPAGAALLGWLDDDRAPRLCRIAGAPGSGKTHLLEWLVQACGGEGAPERRRLHAVVPADGTSVRGVVWALGRRLGVVARTPGDLLSALAESDGRTVVCLPGLNRAADPARLVAELLDPLLRLPRIRLIVEAPEGSPGALGLTAVEQPAVLDLDLPQWTDQARYQHWCAGLNADSAGYPSPGAALGHTRPEAPVTVAQLAARVPRRGDGGLDPTTADERVLSELWTATTREGGTVGLLADPAMLTCAGPVAVTAALEDIGGPIPAAWDAAGPALIAEPDPGVRATLLRTRLIGLDDRAAERLATVPAPWRGAWALWPNSSIGWPGPVASLALGAGAYAGQLLLADPGGTIRTVQAETGVPLARVATPGPEPLRALAVTADGEVLLLDASGGLEAVPAPGGTAEQPSATAGPLDALRGAAEGGLSALATVPGLPGSAPAVADESGSVHWYQDGTVLTERLHTGPVTALAGAVVDGRPVLVCGGFDGTVRAWWPGTAPQAEPSARRQGPVNAVAAAGTPAGLVLAAAWADGLVRISAPHRSEPLDLRLGSQVWALTLADGRLVLGTSDGIAAIEY</sequence>
<dbReference type="Gene3D" id="2.130.10.10">
    <property type="entry name" value="YVTN repeat-like/Quinoprotein amine dehydrogenase"/>
    <property type="match status" value="1"/>
</dbReference>
<gene>
    <name evidence="1" type="ORF">GCM10010430_54990</name>
</gene>
<name>A0ABN3EMR8_9ACTN</name>
<comment type="caution">
    <text evidence="1">The sequence shown here is derived from an EMBL/GenBank/DDBJ whole genome shotgun (WGS) entry which is preliminary data.</text>
</comment>
<evidence type="ECO:0000313" key="2">
    <source>
        <dbReference type="Proteomes" id="UP001500305"/>
    </source>
</evidence>
<dbReference type="SUPFAM" id="SSF50998">
    <property type="entry name" value="Quinoprotein alcohol dehydrogenase-like"/>
    <property type="match status" value="1"/>
</dbReference>